<sequence length="254" mass="28579">MPLDSVLIIHTSFPPFFSNTTLPPSRGKKSRQRLSSHSYKAKCASSHPFHTSLVHTSNDITRNHFTFSKLVITSSSTLSSSFQILQLHRQSTFFLSTAQATPVQSTAIPQPSMISFRFRSAAVGFDLRFDTSTSTPTPLPSPQVICQHHPLHSPQPLIQSCPILAAIGQVWGKPDEAEDTFELDDVIDMVITLSSEDLDPPRSSTRMIVNPRQFETSDGEGRFHNLCQVVLQTITWDWFQVKYRRRSDFGYAQI</sequence>
<dbReference type="Proteomes" id="UP001281761">
    <property type="component" value="Unassembled WGS sequence"/>
</dbReference>
<organism evidence="1 2">
    <name type="scientific">Blattamonas nauphoetae</name>
    <dbReference type="NCBI Taxonomy" id="2049346"/>
    <lineage>
        <taxon>Eukaryota</taxon>
        <taxon>Metamonada</taxon>
        <taxon>Preaxostyla</taxon>
        <taxon>Oxymonadida</taxon>
        <taxon>Blattamonas</taxon>
    </lineage>
</organism>
<reference evidence="1 2" key="1">
    <citation type="journal article" date="2022" name="bioRxiv">
        <title>Genomics of Preaxostyla Flagellates Illuminates Evolutionary Transitions and the Path Towards Mitochondrial Loss.</title>
        <authorList>
            <person name="Novak L.V.F."/>
            <person name="Treitli S.C."/>
            <person name="Pyrih J."/>
            <person name="Halakuc P."/>
            <person name="Pipaliya S.V."/>
            <person name="Vacek V."/>
            <person name="Brzon O."/>
            <person name="Soukal P."/>
            <person name="Eme L."/>
            <person name="Dacks J.B."/>
            <person name="Karnkowska A."/>
            <person name="Elias M."/>
            <person name="Hampl V."/>
        </authorList>
    </citation>
    <scope>NUCLEOTIDE SEQUENCE [LARGE SCALE GENOMIC DNA]</scope>
    <source>
        <strain evidence="1">NAU3</strain>
        <tissue evidence="1">Gut</tissue>
    </source>
</reference>
<accession>A0ABQ9Y8I6</accession>
<keyword evidence="2" id="KW-1185">Reference proteome</keyword>
<proteinExistence type="predicted"/>
<evidence type="ECO:0000313" key="2">
    <source>
        <dbReference type="Proteomes" id="UP001281761"/>
    </source>
</evidence>
<comment type="caution">
    <text evidence="1">The sequence shown here is derived from an EMBL/GenBank/DDBJ whole genome shotgun (WGS) entry which is preliminary data.</text>
</comment>
<protein>
    <submittedName>
        <fullName evidence="1">Uncharacterized protein</fullName>
    </submittedName>
</protein>
<gene>
    <name evidence="1" type="ORF">BLNAU_4956</name>
</gene>
<evidence type="ECO:0000313" key="1">
    <source>
        <dbReference type="EMBL" id="KAK2960073.1"/>
    </source>
</evidence>
<dbReference type="EMBL" id="JARBJD010000025">
    <property type="protein sequence ID" value="KAK2960073.1"/>
    <property type="molecule type" value="Genomic_DNA"/>
</dbReference>
<name>A0ABQ9Y8I6_9EUKA</name>